<evidence type="ECO:0000313" key="4">
    <source>
        <dbReference type="Proteomes" id="UP000177588"/>
    </source>
</evidence>
<dbReference type="STRING" id="1802597.A2Z24_02935"/>
<organism evidence="3 4">
    <name type="scientific">Candidatus Woykebacteria bacterium RBG_16_44_10</name>
    <dbReference type="NCBI Taxonomy" id="1802597"/>
    <lineage>
        <taxon>Bacteria</taxon>
        <taxon>Candidatus Woykeibacteriota</taxon>
    </lineage>
</organism>
<proteinExistence type="predicted"/>
<reference evidence="3 4" key="1">
    <citation type="journal article" date="2016" name="Nat. Commun.">
        <title>Thousands of microbial genomes shed light on interconnected biogeochemical processes in an aquifer system.</title>
        <authorList>
            <person name="Anantharaman K."/>
            <person name="Brown C.T."/>
            <person name="Hug L.A."/>
            <person name="Sharon I."/>
            <person name="Castelle C.J."/>
            <person name="Probst A.J."/>
            <person name="Thomas B.C."/>
            <person name="Singh A."/>
            <person name="Wilkins M.J."/>
            <person name="Karaoz U."/>
            <person name="Brodie E.L."/>
            <person name="Williams K.H."/>
            <person name="Hubbard S.S."/>
            <person name="Banfield J.F."/>
        </authorList>
    </citation>
    <scope>NUCLEOTIDE SEQUENCE [LARGE SCALE GENOMIC DNA]</scope>
</reference>
<comment type="caution">
    <text evidence="3">The sequence shown here is derived from an EMBL/GenBank/DDBJ whole genome shotgun (WGS) entry which is preliminary data.</text>
</comment>
<evidence type="ECO:0000313" key="3">
    <source>
        <dbReference type="EMBL" id="OGY25420.1"/>
    </source>
</evidence>
<name>A0A1G1WD56_9BACT</name>
<dbReference type="EMBL" id="MHCT01000029">
    <property type="protein sequence ID" value="OGY25420.1"/>
    <property type="molecule type" value="Genomic_DNA"/>
</dbReference>
<dbReference type="Proteomes" id="UP000177588">
    <property type="component" value="Unassembled WGS sequence"/>
</dbReference>
<feature type="transmembrane region" description="Helical" evidence="2">
    <location>
        <begin position="28"/>
        <end position="49"/>
    </location>
</feature>
<accession>A0A1G1WD56</accession>
<feature type="compositionally biased region" description="Low complexity" evidence="1">
    <location>
        <begin position="57"/>
        <end position="77"/>
    </location>
</feature>
<protein>
    <submittedName>
        <fullName evidence="3">Uncharacterized protein</fullName>
    </submittedName>
</protein>
<sequence>MPELNVSGPQQPTAAVATTKNRINWKNILLGIIIGAILVGIIAITFWYFTRPKESETSPVTTTKTSTSSAKPATTSAQKDETADWKVYKDKSFTFKYPQDLKQEVGTHGNILLTSGDKIMVNIALVSFENGYSEYVKNYSGLTKGVELTVDDHQATQISYEEPLPQFGVAIVINKNGREGVQLNLKESDLPTVKKMLSTFKFL</sequence>
<evidence type="ECO:0000256" key="1">
    <source>
        <dbReference type="SAM" id="MobiDB-lite"/>
    </source>
</evidence>
<gene>
    <name evidence="3" type="ORF">A2Z24_02935</name>
</gene>
<keyword evidence="2" id="KW-1133">Transmembrane helix</keyword>
<keyword evidence="2" id="KW-0812">Transmembrane</keyword>
<evidence type="ECO:0000256" key="2">
    <source>
        <dbReference type="SAM" id="Phobius"/>
    </source>
</evidence>
<keyword evidence="2" id="KW-0472">Membrane</keyword>
<dbReference type="AlphaFoldDB" id="A0A1G1WD56"/>
<feature type="region of interest" description="Disordered" evidence="1">
    <location>
        <begin position="56"/>
        <end position="77"/>
    </location>
</feature>